<accession>I5C3W5</accession>
<name>I5C3W5_9HYPH</name>
<dbReference type="Pfam" id="PF00528">
    <property type="entry name" value="BPD_transp_1"/>
    <property type="match status" value="1"/>
</dbReference>
<evidence type="ECO:0000256" key="10">
    <source>
        <dbReference type="RuleBase" id="RU363032"/>
    </source>
</evidence>
<protein>
    <submittedName>
        <fullName evidence="12">Amino acid ABC transporter permease</fullName>
    </submittedName>
</protein>
<evidence type="ECO:0000259" key="11">
    <source>
        <dbReference type="PROSITE" id="PS50928"/>
    </source>
</evidence>
<keyword evidence="4 10" id="KW-0813">Transport</keyword>
<gene>
    <name evidence="12" type="ORF">A33O_05060</name>
</gene>
<evidence type="ECO:0000256" key="2">
    <source>
        <dbReference type="ARBA" id="ARBA00004429"/>
    </source>
</evidence>
<dbReference type="PROSITE" id="PS50928">
    <property type="entry name" value="ABC_TM1"/>
    <property type="match status" value="1"/>
</dbReference>
<dbReference type="InterPro" id="IPR043429">
    <property type="entry name" value="ArtM/GltK/GlnP/TcyL/YhdX-like"/>
</dbReference>
<evidence type="ECO:0000313" key="12">
    <source>
        <dbReference type="EMBL" id="EIM76517.1"/>
    </source>
</evidence>
<dbReference type="EMBL" id="AJXZ01000011">
    <property type="protein sequence ID" value="EIM76517.1"/>
    <property type="molecule type" value="Genomic_DNA"/>
</dbReference>
<keyword evidence="9" id="KW-0472">Membrane</keyword>
<organism evidence="12 13">
    <name type="scientific">Nitratireductor aquibiodomus RA22</name>
    <dbReference type="NCBI Taxonomy" id="1189611"/>
    <lineage>
        <taxon>Bacteria</taxon>
        <taxon>Pseudomonadati</taxon>
        <taxon>Pseudomonadota</taxon>
        <taxon>Alphaproteobacteria</taxon>
        <taxon>Hyphomicrobiales</taxon>
        <taxon>Phyllobacteriaceae</taxon>
        <taxon>Nitratireductor</taxon>
    </lineage>
</organism>
<evidence type="ECO:0000313" key="13">
    <source>
        <dbReference type="Proteomes" id="UP000004622"/>
    </source>
</evidence>
<dbReference type="GO" id="GO:0006865">
    <property type="term" value="P:amino acid transport"/>
    <property type="evidence" value="ECO:0007669"/>
    <property type="project" value="UniProtKB-KW"/>
</dbReference>
<dbReference type="Gene3D" id="1.10.3720.10">
    <property type="entry name" value="MetI-like"/>
    <property type="match status" value="1"/>
</dbReference>
<sequence length="477" mass="52945">MTLLEPVADWIVGVYNYRIVALYADEFARGITNTLLAASASLVLSLVLGTALAGMRLSPSRLISIPAEVYIQAIRSTPLLLQIYIVYFALPHLVPATARWPELWIGILALTLHTAPYMAEIIRSGIQSVAKGQIEGGLAVGMTFRQRAQHIVLPQAFANILPSLLGQTAILVKDTSLLSLITVFDLVAAGMLLNSERIKPNEAFSPSPSSTSPFTCCCWSPHAMWSASWQDRPGTRQQHDATLYRRFSCRPARTPERVLADARHIAGRHHWRFGHRVRSRAGPRAARALPHTADRRLSASAARHAVSRAALCGVLRASQHRLCAFDVGFADRSSGQPRDLHIQLCHGDRQRRDPRDTAWTVGRRLRHRHAPWPDAAPHHPAAIGHADPALARRRLCEPHQGNIHRLGGGHQRTDPAGRDLHPAFSERHPVHLRHRCPDLLLLLFPGAQACRLARKECRQATHGQAAFLVHNRRHYSA</sequence>
<evidence type="ECO:0000256" key="1">
    <source>
        <dbReference type="ARBA" id="ARBA00003159"/>
    </source>
</evidence>
<dbReference type="PANTHER" id="PTHR30614:SF20">
    <property type="entry name" value="GLUTAMINE TRANSPORT SYSTEM PERMEASE PROTEIN GLNP"/>
    <property type="match status" value="1"/>
</dbReference>
<dbReference type="Proteomes" id="UP000004622">
    <property type="component" value="Unassembled WGS sequence"/>
</dbReference>
<comment type="caution">
    <text evidence="12">The sequence shown here is derived from an EMBL/GenBank/DDBJ whole genome shotgun (WGS) entry which is preliminary data.</text>
</comment>
<dbReference type="InterPro" id="IPR035906">
    <property type="entry name" value="MetI-like_sf"/>
</dbReference>
<reference evidence="12 13" key="1">
    <citation type="journal article" date="2012" name="J. Bacteriol.">
        <title>Genome Sequence of Nitratireductor aquibiodomus Strain RA22.</title>
        <authorList>
            <person name="Singh A."/>
            <person name="Jangir P.K."/>
            <person name="Kumari C."/>
            <person name="Sharma R."/>
        </authorList>
    </citation>
    <scope>NUCLEOTIDE SEQUENCE [LARGE SCALE GENOMIC DNA]</scope>
    <source>
        <strain evidence="12 13">RA22</strain>
    </source>
</reference>
<dbReference type="GO" id="GO:0022857">
    <property type="term" value="F:transmembrane transporter activity"/>
    <property type="evidence" value="ECO:0007669"/>
    <property type="project" value="InterPro"/>
</dbReference>
<comment type="similarity">
    <text evidence="3">Belongs to the binding-protein-dependent transport system permease family. HisMQ subfamily.</text>
</comment>
<dbReference type="CDD" id="cd06261">
    <property type="entry name" value="TM_PBP2"/>
    <property type="match status" value="1"/>
</dbReference>
<evidence type="ECO:0000256" key="5">
    <source>
        <dbReference type="ARBA" id="ARBA00022475"/>
    </source>
</evidence>
<comment type="subcellular location">
    <subcellularLocation>
        <location evidence="2">Cell inner membrane</location>
        <topology evidence="2">Multi-pass membrane protein</topology>
    </subcellularLocation>
    <subcellularLocation>
        <location evidence="10">Cell membrane</location>
        <topology evidence="10">Multi-pass membrane protein</topology>
    </subcellularLocation>
</comment>
<comment type="function">
    <text evidence="1">Part of the binding-protein-dependent transport system for glutamine; probably responsible for the translocation of the substrate across the membrane.</text>
</comment>
<dbReference type="AlphaFoldDB" id="I5C3W5"/>
<evidence type="ECO:0000256" key="6">
    <source>
        <dbReference type="ARBA" id="ARBA00022692"/>
    </source>
</evidence>
<proteinExistence type="inferred from homology"/>
<evidence type="ECO:0000256" key="7">
    <source>
        <dbReference type="ARBA" id="ARBA00022970"/>
    </source>
</evidence>
<dbReference type="InterPro" id="IPR000515">
    <property type="entry name" value="MetI-like"/>
</dbReference>
<evidence type="ECO:0000256" key="4">
    <source>
        <dbReference type="ARBA" id="ARBA00022448"/>
    </source>
</evidence>
<keyword evidence="5" id="KW-1003">Cell membrane</keyword>
<dbReference type="InterPro" id="IPR010065">
    <property type="entry name" value="AA_ABC_transptr_permease_3TM"/>
</dbReference>
<keyword evidence="8" id="KW-1133">Transmembrane helix</keyword>
<feature type="domain" description="ABC transmembrane type-1" evidence="11">
    <location>
        <begin position="31"/>
        <end position="225"/>
    </location>
</feature>
<keyword evidence="7" id="KW-0029">Amino-acid transport</keyword>
<evidence type="ECO:0000256" key="9">
    <source>
        <dbReference type="ARBA" id="ARBA00023136"/>
    </source>
</evidence>
<dbReference type="NCBIfam" id="TIGR01726">
    <property type="entry name" value="HEQRo_perm_3TM"/>
    <property type="match status" value="1"/>
</dbReference>
<dbReference type="GO" id="GO:0043190">
    <property type="term" value="C:ATP-binding cassette (ABC) transporter complex"/>
    <property type="evidence" value="ECO:0007669"/>
    <property type="project" value="InterPro"/>
</dbReference>
<evidence type="ECO:0000256" key="8">
    <source>
        <dbReference type="ARBA" id="ARBA00022989"/>
    </source>
</evidence>
<dbReference type="PANTHER" id="PTHR30614">
    <property type="entry name" value="MEMBRANE COMPONENT OF AMINO ACID ABC TRANSPORTER"/>
    <property type="match status" value="1"/>
</dbReference>
<evidence type="ECO:0000256" key="3">
    <source>
        <dbReference type="ARBA" id="ARBA00010072"/>
    </source>
</evidence>
<dbReference type="SUPFAM" id="SSF161098">
    <property type="entry name" value="MetI-like"/>
    <property type="match status" value="1"/>
</dbReference>
<keyword evidence="6" id="KW-0812">Transmembrane</keyword>